<feature type="chain" id="PRO_5036446254" evidence="1">
    <location>
        <begin position="19"/>
        <end position="213"/>
    </location>
</feature>
<evidence type="ECO:0000313" key="3">
    <source>
        <dbReference type="Proteomes" id="UP000005408"/>
    </source>
</evidence>
<evidence type="ECO:0000256" key="1">
    <source>
        <dbReference type="SAM" id="SignalP"/>
    </source>
</evidence>
<sequence>EKMLRLLSLACIIVCVAADSYYSKSGDYYPKGNHFGGCGPYGCTYGVNSVGPHGTYGGIISSGSFGGVNSGFVGTGGLNTGLLGIGGGSAAASAAAAGNAAAAASGSGGLIAPFNYYQPGYSYYPGQIYNNIHSSQYYPNYYNQYYQSFPYYSNPYFGVGGGSAAASAAAAGNAAAASSAAASGFNNFNRGFGGLNNIVGGGLRRIGRRNKVY</sequence>
<organism evidence="2 3">
    <name type="scientific">Magallana gigas</name>
    <name type="common">Pacific oyster</name>
    <name type="synonym">Crassostrea gigas</name>
    <dbReference type="NCBI Taxonomy" id="29159"/>
    <lineage>
        <taxon>Eukaryota</taxon>
        <taxon>Metazoa</taxon>
        <taxon>Spiralia</taxon>
        <taxon>Lophotrochozoa</taxon>
        <taxon>Mollusca</taxon>
        <taxon>Bivalvia</taxon>
        <taxon>Autobranchia</taxon>
        <taxon>Pteriomorphia</taxon>
        <taxon>Ostreida</taxon>
        <taxon>Ostreoidea</taxon>
        <taxon>Ostreidae</taxon>
        <taxon>Magallana</taxon>
    </lineage>
</organism>
<name>A0A8W8HML1_MAGGI</name>
<protein>
    <submittedName>
        <fullName evidence="2">Uncharacterized protein</fullName>
    </submittedName>
</protein>
<evidence type="ECO:0000313" key="2">
    <source>
        <dbReference type="EnsemblMetazoa" id="G10252.4:cds"/>
    </source>
</evidence>
<feature type="signal peptide" evidence="1">
    <location>
        <begin position="1"/>
        <end position="18"/>
    </location>
</feature>
<dbReference type="AlphaFoldDB" id="A0A8W8HML1"/>
<accession>A0A8W8HML1</accession>
<proteinExistence type="predicted"/>
<dbReference type="Proteomes" id="UP000005408">
    <property type="component" value="Unassembled WGS sequence"/>
</dbReference>
<dbReference type="EnsemblMetazoa" id="G10252.4">
    <property type="protein sequence ID" value="G10252.4:cds"/>
    <property type="gene ID" value="G10252"/>
</dbReference>
<reference evidence="2" key="1">
    <citation type="submission" date="2022-08" db="UniProtKB">
        <authorList>
            <consortium name="EnsemblMetazoa"/>
        </authorList>
    </citation>
    <scope>IDENTIFICATION</scope>
    <source>
        <strain evidence="2">05x7-T-G4-1.051#20</strain>
    </source>
</reference>
<keyword evidence="1" id="KW-0732">Signal</keyword>
<keyword evidence="3" id="KW-1185">Reference proteome</keyword>